<proteinExistence type="predicted"/>
<comment type="caution">
    <text evidence="1">The sequence shown here is derived from an EMBL/GenBank/DDBJ whole genome shotgun (WGS) entry which is preliminary data.</text>
</comment>
<reference evidence="1" key="1">
    <citation type="journal article" date="2014" name="Front. Microbiol.">
        <title>High frequency of phylogenetically diverse reductive dehalogenase-homologous genes in deep subseafloor sedimentary metagenomes.</title>
        <authorList>
            <person name="Kawai M."/>
            <person name="Futagami T."/>
            <person name="Toyoda A."/>
            <person name="Takaki Y."/>
            <person name="Nishi S."/>
            <person name="Hori S."/>
            <person name="Arai W."/>
            <person name="Tsubouchi T."/>
            <person name="Morono Y."/>
            <person name="Uchiyama I."/>
            <person name="Ito T."/>
            <person name="Fujiyama A."/>
            <person name="Inagaki F."/>
            <person name="Takami H."/>
        </authorList>
    </citation>
    <scope>NUCLEOTIDE SEQUENCE</scope>
    <source>
        <strain evidence="1">Expedition CK06-06</strain>
    </source>
</reference>
<evidence type="ECO:0000313" key="1">
    <source>
        <dbReference type="EMBL" id="GAG34826.1"/>
    </source>
</evidence>
<dbReference type="InterPro" id="IPR036412">
    <property type="entry name" value="HAD-like_sf"/>
</dbReference>
<sequence>VKEDVIFIGDSPNDVPMFQFFPHSVGVANILEFKGKIAHEPAWITRKAGGFGFSEMVDQLLL</sequence>
<name>X0YDC9_9ZZZZ</name>
<dbReference type="EMBL" id="BARS01048277">
    <property type="protein sequence ID" value="GAG34826.1"/>
    <property type="molecule type" value="Genomic_DNA"/>
</dbReference>
<dbReference type="SUPFAM" id="SSF56784">
    <property type="entry name" value="HAD-like"/>
    <property type="match status" value="1"/>
</dbReference>
<evidence type="ECO:0008006" key="2">
    <source>
        <dbReference type="Google" id="ProtNLM"/>
    </source>
</evidence>
<accession>X0YDC9</accession>
<gene>
    <name evidence="1" type="ORF">S01H1_72397</name>
</gene>
<dbReference type="AlphaFoldDB" id="X0YDC9"/>
<protein>
    <recommendedName>
        <fullName evidence="2">Sucrose phosphatase-like domain-containing protein</fullName>
    </recommendedName>
</protein>
<dbReference type="Pfam" id="PF08282">
    <property type="entry name" value="Hydrolase_3"/>
    <property type="match status" value="1"/>
</dbReference>
<dbReference type="Gene3D" id="3.40.50.1000">
    <property type="entry name" value="HAD superfamily/HAD-like"/>
    <property type="match status" value="1"/>
</dbReference>
<feature type="non-terminal residue" evidence="1">
    <location>
        <position position="1"/>
    </location>
</feature>
<organism evidence="1">
    <name type="scientific">marine sediment metagenome</name>
    <dbReference type="NCBI Taxonomy" id="412755"/>
    <lineage>
        <taxon>unclassified sequences</taxon>
        <taxon>metagenomes</taxon>
        <taxon>ecological metagenomes</taxon>
    </lineage>
</organism>
<dbReference type="InterPro" id="IPR023214">
    <property type="entry name" value="HAD_sf"/>
</dbReference>